<dbReference type="AlphaFoldDB" id="A0A4Z2JAX3"/>
<reference evidence="2 3" key="1">
    <citation type="submission" date="2019-03" db="EMBL/GenBank/DDBJ databases">
        <title>First draft genome of Liparis tanakae, snailfish: a comprehensive survey of snailfish specific genes.</title>
        <authorList>
            <person name="Kim W."/>
            <person name="Song I."/>
            <person name="Jeong J.-H."/>
            <person name="Kim D."/>
            <person name="Kim S."/>
            <person name="Ryu S."/>
            <person name="Song J.Y."/>
            <person name="Lee S.K."/>
        </authorList>
    </citation>
    <scope>NUCLEOTIDE SEQUENCE [LARGE SCALE GENOMIC DNA]</scope>
    <source>
        <tissue evidence="2">Muscle</tissue>
    </source>
</reference>
<proteinExistence type="predicted"/>
<keyword evidence="3" id="KW-1185">Reference proteome</keyword>
<dbReference type="EMBL" id="SRLO01000015">
    <property type="protein sequence ID" value="TNN86522.1"/>
    <property type="molecule type" value="Genomic_DNA"/>
</dbReference>
<feature type="compositionally biased region" description="Basic and acidic residues" evidence="1">
    <location>
        <begin position="58"/>
        <end position="74"/>
    </location>
</feature>
<evidence type="ECO:0000313" key="2">
    <source>
        <dbReference type="EMBL" id="TNN86522.1"/>
    </source>
</evidence>
<feature type="compositionally biased region" description="Polar residues" evidence="1">
    <location>
        <begin position="75"/>
        <end position="85"/>
    </location>
</feature>
<protein>
    <submittedName>
        <fullName evidence="2">Uncharacterized protein</fullName>
    </submittedName>
</protein>
<evidence type="ECO:0000313" key="3">
    <source>
        <dbReference type="Proteomes" id="UP000314294"/>
    </source>
</evidence>
<comment type="caution">
    <text evidence="2">The sequence shown here is derived from an EMBL/GenBank/DDBJ whole genome shotgun (WGS) entry which is preliminary data.</text>
</comment>
<name>A0A4Z2JAX3_9TELE</name>
<organism evidence="2 3">
    <name type="scientific">Liparis tanakae</name>
    <name type="common">Tanaka's snailfish</name>
    <dbReference type="NCBI Taxonomy" id="230148"/>
    <lineage>
        <taxon>Eukaryota</taxon>
        <taxon>Metazoa</taxon>
        <taxon>Chordata</taxon>
        <taxon>Craniata</taxon>
        <taxon>Vertebrata</taxon>
        <taxon>Euteleostomi</taxon>
        <taxon>Actinopterygii</taxon>
        <taxon>Neopterygii</taxon>
        <taxon>Teleostei</taxon>
        <taxon>Neoteleostei</taxon>
        <taxon>Acanthomorphata</taxon>
        <taxon>Eupercaria</taxon>
        <taxon>Perciformes</taxon>
        <taxon>Cottioidei</taxon>
        <taxon>Cottales</taxon>
        <taxon>Liparidae</taxon>
        <taxon>Liparis</taxon>
    </lineage>
</organism>
<sequence>MHGVIASRKKLPKKVAEIKARGRGRRDDQLRSDELGGRSVIRQPNSERSSFQHLTPSLKEDNDGRTTSRPDYEHQSSGNYAMTGK</sequence>
<feature type="compositionally biased region" description="Basic and acidic residues" evidence="1">
    <location>
        <begin position="14"/>
        <end position="36"/>
    </location>
</feature>
<evidence type="ECO:0000256" key="1">
    <source>
        <dbReference type="SAM" id="MobiDB-lite"/>
    </source>
</evidence>
<dbReference type="Proteomes" id="UP000314294">
    <property type="component" value="Unassembled WGS sequence"/>
</dbReference>
<accession>A0A4Z2JAX3</accession>
<gene>
    <name evidence="2" type="ORF">EYF80_003292</name>
</gene>
<feature type="region of interest" description="Disordered" evidence="1">
    <location>
        <begin position="1"/>
        <end position="85"/>
    </location>
</feature>
<feature type="compositionally biased region" description="Polar residues" evidence="1">
    <location>
        <begin position="42"/>
        <end position="55"/>
    </location>
</feature>